<feature type="compositionally biased region" description="Basic and acidic residues" evidence="1">
    <location>
        <begin position="31"/>
        <end position="41"/>
    </location>
</feature>
<accession>A0A7J7SJM3</accession>
<evidence type="ECO:0000313" key="2">
    <source>
        <dbReference type="EMBL" id="KAF6288504.1"/>
    </source>
</evidence>
<gene>
    <name evidence="2" type="ORF">mRhiFer1_009208</name>
</gene>
<dbReference type="AlphaFoldDB" id="A0A7J7SJM3"/>
<proteinExistence type="predicted"/>
<organism evidence="2 3">
    <name type="scientific">Rhinolophus ferrumequinum</name>
    <name type="common">Greater horseshoe bat</name>
    <dbReference type="NCBI Taxonomy" id="59479"/>
    <lineage>
        <taxon>Eukaryota</taxon>
        <taxon>Metazoa</taxon>
        <taxon>Chordata</taxon>
        <taxon>Craniata</taxon>
        <taxon>Vertebrata</taxon>
        <taxon>Euteleostomi</taxon>
        <taxon>Mammalia</taxon>
        <taxon>Eutheria</taxon>
        <taxon>Laurasiatheria</taxon>
        <taxon>Chiroptera</taxon>
        <taxon>Yinpterochiroptera</taxon>
        <taxon>Rhinolophoidea</taxon>
        <taxon>Rhinolophidae</taxon>
        <taxon>Rhinolophinae</taxon>
        <taxon>Rhinolophus</taxon>
    </lineage>
</organism>
<evidence type="ECO:0000313" key="3">
    <source>
        <dbReference type="Proteomes" id="UP000585614"/>
    </source>
</evidence>
<feature type="region of interest" description="Disordered" evidence="1">
    <location>
        <begin position="1"/>
        <end position="53"/>
    </location>
</feature>
<feature type="region of interest" description="Disordered" evidence="1">
    <location>
        <begin position="67"/>
        <end position="124"/>
    </location>
</feature>
<name>A0A7J7SJM3_RHIFE</name>
<reference evidence="2 3" key="1">
    <citation type="journal article" date="2020" name="Nature">
        <title>Six reference-quality genomes reveal evolution of bat adaptations.</title>
        <authorList>
            <person name="Jebb D."/>
            <person name="Huang Z."/>
            <person name="Pippel M."/>
            <person name="Hughes G.M."/>
            <person name="Lavrichenko K."/>
            <person name="Devanna P."/>
            <person name="Winkler S."/>
            <person name="Jermiin L.S."/>
            <person name="Skirmuntt E.C."/>
            <person name="Katzourakis A."/>
            <person name="Burkitt-Gray L."/>
            <person name="Ray D.A."/>
            <person name="Sullivan K.A.M."/>
            <person name="Roscito J.G."/>
            <person name="Kirilenko B.M."/>
            <person name="Davalos L.M."/>
            <person name="Corthals A.P."/>
            <person name="Power M.L."/>
            <person name="Jones G."/>
            <person name="Ransome R.D."/>
            <person name="Dechmann D.K.N."/>
            <person name="Locatelli A.G."/>
            <person name="Puechmaille S.J."/>
            <person name="Fedrigo O."/>
            <person name="Jarvis E.D."/>
            <person name="Hiller M."/>
            <person name="Vernes S.C."/>
            <person name="Myers E.W."/>
            <person name="Teeling E.C."/>
        </authorList>
    </citation>
    <scope>NUCLEOTIDE SEQUENCE [LARGE SCALE GENOMIC DNA]</scope>
    <source>
        <strain evidence="2">MRhiFer1</strain>
        <tissue evidence="2">Lung</tissue>
    </source>
</reference>
<comment type="caution">
    <text evidence="2">The sequence shown here is derived from an EMBL/GenBank/DDBJ whole genome shotgun (WGS) entry which is preliminary data.</text>
</comment>
<evidence type="ECO:0000256" key="1">
    <source>
        <dbReference type="SAM" id="MobiDB-lite"/>
    </source>
</evidence>
<protein>
    <submittedName>
        <fullName evidence="2">Uncharacterized protein</fullName>
    </submittedName>
</protein>
<dbReference type="EMBL" id="JACAGC010000022">
    <property type="protein sequence ID" value="KAF6288504.1"/>
    <property type="molecule type" value="Genomic_DNA"/>
</dbReference>
<sequence length="124" mass="13111">MSGRGRGRAGHRLRASHTRDLALFSEFGPTGRRDTPGEEAARAGGRTASRRSGWRCVGDVWGDLEGPSPCSPRPAFKAADGTVPSLDVSTSKPSGFPKLRLSGQLPSRDGLKPNLRCRPASLSG</sequence>
<dbReference type="Proteomes" id="UP000585614">
    <property type="component" value="Unassembled WGS sequence"/>
</dbReference>
<feature type="compositionally biased region" description="Basic residues" evidence="1">
    <location>
        <begin position="1"/>
        <end position="16"/>
    </location>
</feature>